<dbReference type="PANTHER" id="PTHR24094">
    <property type="entry name" value="SECRETED PROTEIN"/>
    <property type="match status" value="1"/>
</dbReference>
<gene>
    <name evidence="2" type="ORF">AZF00_00800</name>
</gene>
<organism evidence="2 3">
    <name type="scientific">Zhongshania aliphaticivorans</name>
    <dbReference type="NCBI Taxonomy" id="1470434"/>
    <lineage>
        <taxon>Bacteria</taxon>
        <taxon>Pseudomonadati</taxon>
        <taxon>Pseudomonadota</taxon>
        <taxon>Gammaproteobacteria</taxon>
        <taxon>Cellvibrionales</taxon>
        <taxon>Spongiibacteraceae</taxon>
        <taxon>Zhongshania</taxon>
    </lineage>
</organism>
<dbReference type="Gene3D" id="1.10.30.50">
    <property type="match status" value="1"/>
</dbReference>
<protein>
    <recommendedName>
        <fullName evidence="1">GmrSD restriction endonucleases C-terminal domain-containing protein</fullName>
    </recommendedName>
</protein>
<dbReference type="Proteomes" id="UP000074119">
    <property type="component" value="Chromosome"/>
</dbReference>
<evidence type="ECO:0000313" key="3">
    <source>
        <dbReference type="Proteomes" id="UP000074119"/>
    </source>
</evidence>
<evidence type="ECO:0000259" key="1">
    <source>
        <dbReference type="Pfam" id="PF07510"/>
    </source>
</evidence>
<dbReference type="STRING" id="1470434.AZF00_00800"/>
<dbReference type="InterPro" id="IPR011089">
    <property type="entry name" value="GmrSD_C"/>
</dbReference>
<proteinExistence type="predicted"/>
<reference evidence="2 3" key="1">
    <citation type="submission" date="2015-12" db="EMBL/GenBank/DDBJ databases">
        <authorList>
            <person name="Shamseldin A."/>
            <person name="Moawad H."/>
            <person name="Abd El-Rahim W.M."/>
            <person name="Sadowsky M.J."/>
        </authorList>
    </citation>
    <scope>NUCLEOTIDE SEQUENCE [LARGE SCALE GENOMIC DNA]</scope>
    <source>
        <strain evidence="2 3">SM2</strain>
    </source>
</reference>
<accession>A0A127M123</accession>
<dbReference type="Pfam" id="PF07510">
    <property type="entry name" value="GmrSD_C"/>
    <property type="match status" value="1"/>
</dbReference>
<name>A0A127M123_9GAMM</name>
<dbReference type="KEGG" id="zal:AZF00_00800"/>
<dbReference type="EMBL" id="CP014544">
    <property type="protein sequence ID" value="AMO66925.1"/>
    <property type="molecule type" value="Genomic_DNA"/>
</dbReference>
<feature type="domain" description="GmrSD restriction endonucleases C-terminal" evidence="1">
    <location>
        <begin position="99"/>
        <end position="196"/>
    </location>
</feature>
<dbReference type="PANTHER" id="PTHR24094:SF15">
    <property type="entry name" value="AMP-DEPENDENT SYNTHETASE_LIGASE DOMAIN-CONTAINING PROTEIN-RELATED"/>
    <property type="match status" value="1"/>
</dbReference>
<dbReference type="AlphaFoldDB" id="A0A127M123"/>
<evidence type="ECO:0000313" key="2">
    <source>
        <dbReference type="EMBL" id="AMO66925.1"/>
    </source>
</evidence>
<sequence>MLAPLLGYADGSSLISPDEHQGQKIGHNECFQEDCPEGDSKAHRAIQEAQKEGRAYSQIYNRSDYPHWSDDDGDCMNTRHEILALSSLTPPKLSPNGCYVSSGLWIDPYSGKELKRASEIDIDHIIPLKWAHQHGAANWSKPKKQQFANDPENLLAVHDRINQQKGSKGILDWMPPNTQYHCEYLKRWVHGINKYSLGLNAPEKAKLNDMKTNCL</sequence>